<protein>
    <submittedName>
        <fullName evidence="2">Uncharacterized protein</fullName>
    </submittedName>
</protein>
<evidence type="ECO:0000313" key="2">
    <source>
        <dbReference type="EMBL" id="USW58350.1"/>
    </source>
</evidence>
<proteinExistence type="predicted"/>
<keyword evidence="3" id="KW-1185">Reference proteome</keyword>
<evidence type="ECO:0000313" key="3">
    <source>
        <dbReference type="Proteomes" id="UP001056384"/>
    </source>
</evidence>
<dbReference type="Proteomes" id="UP001056384">
    <property type="component" value="Chromosome 11"/>
</dbReference>
<sequence>MSDLREICGRCYQPFSDLCLPCFEETSHEHHLVTPPLAAPLSAPDMSSSPNSSSRESTAALHSGPASPVPALPKAKKVRAARRRIWEKDREDALRQSKKNESQACHRAMSKQITALCKTNCLRGMARDRKVSSKASVLEWAEKYGLAWDGASDHFQLAQNATEVQVNHLGFFREMGYEVWENPYHARGDKNASLASFPRFWMKQ</sequence>
<feature type="region of interest" description="Disordered" evidence="1">
    <location>
        <begin position="39"/>
        <end position="83"/>
    </location>
</feature>
<reference evidence="2" key="1">
    <citation type="submission" date="2022-06" db="EMBL/GenBank/DDBJ databases">
        <title>Complete genome sequences of two strains of the flax pathogen Septoria linicola.</title>
        <authorList>
            <person name="Lapalu N."/>
            <person name="Simon A."/>
            <person name="Demenou B."/>
            <person name="Paumier D."/>
            <person name="Guillot M.-P."/>
            <person name="Gout L."/>
            <person name="Valade R."/>
        </authorList>
    </citation>
    <scope>NUCLEOTIDE SEQUENCE</scope>
    <source>
        <strain evidence="2">SE15195</strain>
    </source>
</reference>
<dbReference type="AlphaFoldDB" id="A0A9Q9EPR2"/>
<name>A0A9Q9EPR2_9PEZI</name>
<accession>A0A9Q9EPR2</accession>
<feature type="compositionally biased region" description="Basic residues" evidence="1">
    <location>
        <begin position="74"/>
        <end position="83"/>
    </location>
</feature>
<feature type="compositionally biased region" description="Low complexity" evidence="1">
    <location>
        <begin position="42"/>
        <end position="57"/>
    </location>
</feature>
<gene>
    <name evidence="2" type="ORF">Slin15195_G116690</name>
</gene>
<organism evidence="2 3">
    <name type="scientific">Septoria linicola</name>
    <dbReference type="NCBI Taxonomy" id="215465"/>
    <lineage>
        <taxon>Eukaryota</taxon>
        <taxon>Fungi</taxon>
        <taxon>Dikarya</taxon>
        <taxon>Ascomycota</taxon>
        <taxon>Pezizomycotina</taxon>
        <taxon>Dothideomycetes</taxon>
        <taxon>Dothideomycetidae</taxon>
        <taxon>Mycosphaerellales</taxon>
        <taxon>Mycosphaerellaceae</taxon>
        <taxon>Septoria</taxon>
    </lineage>
</organism>
<evidence type="ECO:0000256" key="1">
    <source>
        <dbReference type="SAM" id="MobiDB-lite"/>
    </source>
</evidence>
<dbReference type="EMBL" id="CP099428">
    <property type="protein sequence ID" value="USW58350.1"/>
    <property type="molecule type" value="Genomic_DNA"/>
</dbReference>